<evidence type="ECO:0000313" key="7">
    <source>
        <dbReference type="EMBL" id="KFX69697.1"/>
    </source>
</evidence>
<comment type="similarity">
    <text evidence="2 6">Belongs to the 4-toluene sulfonate uptake permease (TSUP) (TC 2.A.102) family.</text>
</comment>
<gene>
    <name evidence="7" type="ORF">TMS3_0109260</name>
</gene>
<keyword evidence="6" id="KW-1003">Cell membrane</keyword>
<protein>
    <recommendedName>
        <fullName evidence="6">Probable membrane transporter protein</fullName>
    </recommendedName>
</protein>
<sequence>MSLQVHVFFLLCVALATVAQSLTGFAFGLILLGLVATLQVLPLTEVAVVISILTLGNALGTLGGPKPQLDRAVLMPVLISSLLGVSLGIWGLGALEGGQIVWLRLLLGGLIVVASLMLVVQSKPQAQLSGQPSFWLAGGLCGLLNGMFSSGGPPIVYHLYRQPLGYEVIRNTLITVFAANAAARLGLVMAQGQLTLSTLWLSAEALPLVLLLSWLVRRYPPKLSLRTVRWLVFVLMALAGVSLIWDSLPGVLAARAV</sequence>
<evidence type="ECO:0000256" key="6">
    <source>
        <dbReference type="RuleBase" id="RU363041"/>
    </source>
</evidence>
<dbReference type="STRING" id="1395571.TMS3_0109260"/>
<dbReference type="InterPro" id="IPR002781">
    <property type="entry name" value="TM_pro_TauE-like"/>
</dbReference>
<comment type="caution">
    <text evidence="7">The sequence shown here is derived from an EMBL/GenBank/DDBJ whole genome shotgun (WGS) entry which is preliminary data.</text>
</comment>
<evidence type="ECO:0000313" key="8">
    <source>
        <dbReference type="Proteomes" id="UP000030063"/>
    </source>
</evidence>
<accession>A0A0A1YIC4</accession>
<dbReference type="OrthoDB" id="7029178at2"/>
<proteinExistence type="inferred from homology"/>
<evidence type="ECO:0000256" key="4">
    <source>
        <dbReference type="ARBA" id="ARBA00022989"/>
    </source>
</evidence>
<keyword evidence="5 6" id="KW-0472">Membrane</keyword>
<evidence type="ECO:0000256" key="2">
    <source>
        <dbReference type="ARBA" id="ARBA00009142"/>
    </source>
</evidence>
<comment type="subcellular location">
    <subcellularLocation>
        <location evidence="6">Cell membrane</location>
        <topology evidence="6">Multi-pass membrane protein</topology>
    </subcellularLocation>
    <subcellularLocation>
        <location evidence="1">Membrane</location>
        <topology evidence="1">Multi-pass membrane protein</topology>
    </subcellularLocation>
</comment>
<feature type="transmembrane region" description="Helical" evidence="6">
    <location>
        <begin position="72"/>
        <end position="95"/>
    </location>
</feature>
<feature type="transmembrane region" description="Helical" evidence="6">
    <location>
        <begin position="132"/>
        <end position="148"/>
    </location>
</feature>
<dbReference type="GO" id="GO:0005886">
    <property type="term" value="C:plasma membrane"/>
    <property type="evidence" value="ECO:0007669"/>
    <property type="project" value="UniProtKB-SubCell"/>
</dbReference>
<dbReference type="RefSeq" id="WP_025164943.1">
    <property type="nucleotide sequence ID" value="NZ_AWSQ01000002.1"/>
</dbReference>
<name>A0A0A1YIC4_9PSED</name>
<reference evidence="7 8" key="1">
    <citation type="journal article" date="2014" name="Genome Announc.">
        <title>Draft Genome Sequence of Petroleum Oil-Degrading Marine Bacterium Pseudomonas taeanensis Strain MS-3, Isolated from a Crude Oil-Contaminated Seashore.</title>
        <authorList>
            <person name="Lee S.Y."/>
            <person name="Kim S.H."/>
            <person name="Lee D.G."/>
            <person name="Shin S."/>
            <person name="Yun S.H."/>
            <person name="Choi C.W."/>
            <person name="Chung Y.H."/>
            <person name="Choi J.S."/>
            <person name="Kahng H.Y."/>
            <person name="Kim S.I."/>
        </authorList>
    </citation>
    <scope>NUCLEOTIDE SEQUENCE [LARGE SCALE GENOMIC DNA]</scope>
    <source>
        <strain evidence="7 8">MS-3</strain>
    </source>
</reference>
<organism evidence="7 8">
    <name type="scientific">Pseudomonas taeanensis MS-3</name>
    <dbReference type="NCBI Taxonomy" id="1395571"/>
    <lineage>
        <taxon>Bacteria</taxon>
        <taxon>Pseudomonadati</taxon>
        <taxon>Pseudomonadota</taxon>
        <taxon>Gammaproteobacteria</taxon>
        <taxon>Pseudomonadales</taxon>
        <taxon>Pseudomonadaceae</taxon>
        <taxon>Pseudomonas</taxon>
    </lineage>
</organism>
<dbReference type="AlphaFoldDB" id="A0A0A1YIC4"/>
<evidence type="ECO:0000256" key="3">
    <source>
        <dbReference type="ARBA" id="ARBA00022692"/>
    </source>
</evidence>
<keyword evidence="8" id="KW-1185">Reference proteome</keyword>
<keyword evidence="4 6" id="KW-1133">Transmembrane helix</keyword>
<feature type="transmembrane region" description="Helical" evidence="6">
    <location>
        <begin position="228"/>
        <end position="245"/>
    </location>
</feature>
<evidence type="ECO:0000256" key="1">
    <source>
        <dbReference type="ARBA" id="ARBA00004141"/>
    </source>
</evidence>
<evidence type="ECO:0000256" key="5">
    <source>
        <dbReference type="ARBA" id="ARBA00023136"/>
    </source>
</evidence>
<keyword evidence="3 6" id="KW-0812">Transmembrane</keyword>
<feature type="transmembrane region" description="Helical" evidence="6">
    <location>
        <begin position="31"/>
        <end position="60"/>
    </location>
</feature>
<dbReference type="eggNOG" id="COG0730">
    <property type="taxonomic scope" value="Bacteria"/>
</dbReference>
<feature type="transmembrane region" description="Helical" evidence="6">
    <location>
        <begin position="101"/>
        <end position="120"/>
    </location>
</feature>
<dbReference type="Pfam" id="PF01925">
    <property type="entry name" value="TauE"/>
    <property type="match status" value="1"/>
</dbReference>
<dbReference type="EMBL" id="AWSQ01000002">
    <property type="protein sequence ID" value="KFX69697.1"/>
    <property type="molecule type" value="Genomic_DNA"/>
</dbReference>
<dbReference type="Proteomes" id="UP000030063">
    <property type="component" value="Unassembled WGS sequence"/>
</dbReference>
<feature type="transmembrane region" description="Helical" evidence="6">
    <location>
        <begin position="199"/>
        <end position="216"/>
    </location>
</feature>